<keyword evidence="3" id="KW-0645">Protease</keyword>
<accession>A0A6P7T708</accession>
<evidence type="ECO:0000256" key="11">
    <source>
        <dbReference type="ARBA" id="ARBA00044141"/>
    </source>
</evidence>
<gene>
    <name evidence="19" type="primary">LOC115220699</name>
</gene>
<dbReference type="Pfam" id="PF00557">
    <property type="entry name" value="Peptidase_M24"/>
    <property type="match status" value="1"/>
</dbReference>
<dbReference type="Gene3D" id="3.40.350.10">
    <property type="entry name" value="Creatinase/prolidase N-terminal domain"/>
    <property type="match status" value="1"/>
</dbReference>
<comment type="cofactor">
    <cofactor evidence="1">
        <name>Mn(2+)</name>
        <dbReference type="ChEBI" id="CHEBI:29035"/>
    </cofactor>
</comment>
<name>A0A6P7T708_9MOLL</name>
<dbReference type="PANTHER" id="PTHR48480:SF2">
    <property type="entry name" value="PEPTIDASE D"/>
    <property type="match status" value="1"/>
</dbReference>
<feature type="compositionally biased region" description="Low complexity" evidence="16">
    <location>
        <begin position="115"/>
        <end position="126"/>
    </location>
</feature>
<evidence type="ECO:0000256" key="2">
    <source>
        <dbReference type="ARBA" id="ARBA00011738"/>
    </source>
</evidence>
<dbReference type="SUPFAM" id="SSF53092">
    <property type="entry name" value="Creatinase/prolidase N-terminal domain"/>
    <property type="match status" value="1"/>
</dbReference>
<evidence type="ECO:0000256" key="8">
    <source>
        <dbReference type="ARBA" id="ARBA00023211"/>
    </source>
</evidence>
<dbReference type="Pfam" id="PF05195">
    <property type="entry name" value="AMP_N"/>
    <property type="match status" value="1"/>
</dbReference>
<comment type="catalytic activity">
    <reaction evidence="15">
        <text>Xaa-L-Pro dipeptide + H2O = an L-alpha-amino acid + L-proline</text>
        <dbReference type="Rhea" id="RHEA:76407"/>
        <dbReference type="ChEBI" id="CHEBI:15377"/>
        <dbReference type="ChEBI" id="CHEBI:59869"/>
        <dbReference type="ChEBI" id="CHEBI:60039"/>
        <dbReference type="ChEBI" id="CHEBI:195196"/>
        <dbReference type="EC" id="3.4.13.9"/>
    </reaction>
</comment>
<evidence type="ECO:0000313" key="19">
    <source>
        <dbReference type="RefSeq" id="XP_029646693.1"/>
    </source>
</evidence>
<proteinExistence type="inferred from homology"/>
<keyword evidence="5" id="KW-0378">Hydrolase</keyword>
<dbReference type="InterPro" id="IPR052433">
    <property type="entry name" value="X-Pro_dipept-like"/>
</dbReference>
<evidence type="ECO:0000256" key="5">
    <source>
        <dbReference type="ARBA" id="ARBA00022801"/>
    </source>
</evidence>
<keyword evidence="8" id="KW-0464">Manganese</keyword>
<evidence type="ECO:0000256" key="15">
    <source>
        <dbReference type="ARBA" id="ARBA00048994"/>
    </source>
</evidence>
<evidence type="ECO:0000256" key="14">
    <source>
        <dbReference type="ARBA" id="ARBA00044351"/>
    </source>
</evidence>
<protein>
    <recommendedName>
        <fullName evidence="11">Xaa-Pro dipeptidase</fullName>
        <ecNumber evidence="10">3.4.13.9</ecNumber>
    </recommendedName>
    <alternativeName>
        <fullName evidence="14">Imidodipeptidase</fullName>
    </alternativeName>
    <alternativeName>
        <fullName evidence="12">Peptidase D</fullName>
    </alternativeName>
    <alternativeName>
        <fullName evidence="13">Proline dipeptidase</fullName>
    </alternativeName>
</protein>
<dbReference type="Gene3D" id="3.90.230.10">
    <property type="entry name" value="Creatinase/methionine aminopeptidase superfamily"/>
    <property type="match status" value="1"/>
</dbReference>
<evidence type="ECO:0000256" key="9">
    <source>
        <dbReference type="ARBA" id="ARBA00043990"/>
    </source>
</evidence>
<comment type="similarity">
    <text evidence="9">Belongs to the peptidase M24B family. Eukaryotic-type prolidase subfamily.</text>
</comment>
<dbReference type="SMART" id="SM01011">
    <property type="entry name" value="AMP_N"/>
    <property type="match status" value="1"/>
</dbReference>
<dbReference type="GO" id="GO:0030145">
    <property type="term" value="F:manganese ion binding"/>
    <property type="evidence" value="ECO:0007669"/>
    <property type="project" value="InterPro"/>
</dbReference>
<dbReference type="InterPro" id="IPR000994">
    <property type="entry name" value="Pept_M24"/>
</dbReference>
<dbReference type="SUPFAM" id="SSF55920">
    <property type="entry name" value="Creatinase/aminopeptidase"/>
    <property type="match status" value="1"/>
</dbReference>
<keyword evidence="18" id="KW-1185">Reference proteome</keyword>
<evidence type="ECO:0000256" key="1">
    <source>
        <dbReference type="ARBA" id="ARBA00001936"/>
    </source>
</evidence>
<evidence type="ECO:0000256" key="13">
    <source>
        <dbReference type="ARBA" id="ARBA00044284"/>
    </source>
</evidence>
<evidence type="ECO:0000313" key="18">
    <source>
        <dbReference type="Proteomes" id="UP000515154"/>
    </source>
</evidence>
<keyword evidence="7" id="KW-0482">Metalloprotease</keyword>
<sequence length="707" mass="79848">MEGEDVYVRSEDERFVEESAMAVVKAEITQTESLESQNPWSHLEDYFVLTSRDKRNAKILFFRCVMCRPKEITIKGQVTSLYNLKSHAKRKHPAYAIQFEERIKAGSSRGKHRQSSGSSASNQSSQPCVKKARQSSINEAFAQTADTGGVHQSMVDRRIVDLFVDNMLPLHVVESPTFVDLIKTLNPNKTSMSCYTLGRMILASRKRQEYLACSSFTRGIHTFSVPSELFKTNRQNLCERLRKIKQIPANSYVLLQAGESETRYCSDHEPLFRQESYFHWTFGVEEPDFFGAVHIDSGKAILFPPKLDASYSTWMGKLKGEEEFKGRYDVDEVHFSDEISDFFEKTKPSLLLTLYGLNTDSGNKSTPAAFNGINKFKVNDELLHPEISECRVFKSDYELDLLRYTNKVSSAAHREVMRQIRPGMYEYQLESIFRHFCSYYGGGRHLSYTCICGSGENAAILHYGHAGAPNSRRLNDGDACLLDMGTEYCCYASDITCSYPVNGKFTEKQKIIYEAVLKASKSVFAAMKPGVSWVDMHKLAERIQLEELKKAGLLQGDVEEMMKVRLGAIFMPHGLGHFMGIDTHDVGGYNAGGEKSTEPGLRSLRTNRILQPRMVLTIEPGIYFNNVLLDAALADPNQAKFLVPSVIDEYRNSGGVRIEDDVIVTDDGVEMMTNVPRTVEEIENFFRSRPEPTLPLPSEIPCIVGKQ</sequence>
<comment type="subunit">
    <text evidence="2">Homodimer.</text>
</comment>
<evidence type="ECO:0000256" key="10">
    <source>
        <dbReference type="ARBA" id="ARBA00044051"/>
    </source>
</evidence>
<evidence type="ECO:0000256" key="6">
    <source>
        <dbReference type="ARBA" id="ARBA00022997"/>
    </source>
</evidence>
<dbReference type="AlphaFoldDB" id="A0A6P7T708"/>
<keyword evidence="6" id="KW-0224">Dipeptidase</keyword>
<dbReference type="EC" id="3.4.13.9" evidence="10"/>
<reference evidence="19" key="1">
    <citation type="submission" date="2025-08" db="UniProtKB">
        <authorList>
            <consortium name="RefSeq"/>
        </authorList>
    </citation>
    <scope>IDENTIFICATION</scope>
</reference>
<feature type="region of interest" description="Disordered" evidence="16">
    <location>
        <begin position="106"/>
        <end position="129"/>
    </location>
</feature>
<dbReference type="InterPro" id="IPR036005">
    <property type="entry name" value="Creatinase/aminopeptidase-like"/>
</dbReference>
<dbReference type="FunFam" id="3.90.230.10:FF:000002">
    <property type="entry name" value="Xaa-Pro aminopeptidase 3"/>
    <property type="match status" value="1"/>
</dbReference>
<organism evidence="18 19">
    <name type="scientific">Octopus sinensis</name>
    <name type="common">East Asian common octopus</name>
    <dbReference type="NCBI Taxonomy" id="2607531"/>
    <lineage>
        <taxon>Eukaryota</taxon>
        <taxon>Metazoa</taxon>
        <taxon>Spiralia</taxon>
        <taxon>Lophotrochozoa</taxon>
        <taxon>Mollusca</taxon>
        <taxon>Cephalopoda</taxon>
        <taxon>Coleoidea</taxon>
        <taxon>Octopodiformes</taxon>
        <taxon>Octopoda</taxon>
        <taxon>Incirrata</taxon>
        <taxon>Octopodidae</taxon>
        <taxon>Octopus</taxon>
    </lineage>
</organism>
<dbReference type="InterPro" id="IPR029149">
    <property type="entry name" value="Creatin/AminoP/Spt16_N"/>
</dbReference>
<dbReference type="GO" id="GO:0102009">
    <property type="term" value="F:proline dipeptidase activity"/>
    <property type="evidence" value="ECO:0007669"/>
    <property type="project" value="UniProtKB-EC"/>
</dbReference>
<dbReference type="RefSeq" id="XP_029646693.1">
    <property type="nucleotide sequence ID" value="XM_029790833.2"/>
</dbReference>
<evidence type="ECO:0000256" key="16">
    <source>
        <dbReference type="SAM" id="MobiDB-lite"/>
    </source>
</evidence>
<keyword evidence="4" id="KW-0479">Metal-binding</keyword>
<evidence type="ECO:0000256" key="4">
    <source>
        <dbReference type="ARBA" id="ARBA00022723"/>
    </source>
</evidence>
<evidence type="ECO:0000256" key="12">
    <source>
        <dbReference type="ARBA" id="ARBA00044252"/>
    </source>
</evidence>
<dbReference type="InterPro" id="IPR007865">
    <property type="entry name" value="Aminopep_P_N"/>
</dbReference>
<evidence type="ECO:0000256" key="3">
    <source>
        <dbReference type="ARBA" id="ARBA00022670"/>
    </source>
</evidence>
<feature type="domain" description="Aminopeptidase P N-terminal" evidence="17">
    <location>
        <begin position="225"/>
        <end position="362"/>
    </location>
</feature>
<dbReference type="KEGG" id="osn:115220699"/>
<dbReference type="GO" id="GO:0006508">
    <property type="term" value="P:proteolysis"/>
    <property type="evidence" value="ECO:0007669"/>
    <property type="project" value="UniProtKB-KW"/>
</dbReference>
<evidence type="ECO:0000259" key="17">
    <source>
        <dbReference type="SMART" id="SM01011"/>
    </source>
</evidence>
<dbReference type="Proteomes" id="UP000515154">
    <property type="component" value="Linkage group LG17"/>
</dbReference>
<dbReference type="PANTHER" id="PTHR48480">
    <property type="match status" value="1"/>
</dbReference>
<evidence type="ECO:0000256" key="7">
    <source>
        <dbReference type="ARBA" id="ARBA00023049"/>
    </source>
</evidence>
<dbReference type="CDD" id="cd01087">
    <property type="entry name" value="Prolidase"/>
    <property type="match status" value="1"/>
</dbReference>
<dbReference type="GO" id="GO:0070006">
    <property type="term" value="F:metalloaminopeptidase activity"/>
    <property type="evidence" value="ECO:0007669"/>
    <property type="project" value="InterPro"/>
</dbReference>